<dbReference type="FunFam" id="3.40.50.720:FF:000084">
    <property type="entry name" value="Short-chain dehydrogenase reductase"/>
    <property type="match status" value="1"/>
</dbReference>
<dbReference type="AlphaFoldDB" id="A0A5B0DRK2"/>
<name>A0A5B0DRK2_9HYPH</name>
<comment type="caution">
    <text evidence="3">The sequence shown here is derived from an EMBL/GenBank/DDBJ whole genome shotgun (WGS) entry which is preliminary data.</text>
</comment>
<dbReference type="InterPro" id="IPR057326">
    <property type="entry name" value="KR_dom"/>
</dbReference>
<dbReference type="SMART" id="SM00822">
    <property type="entry name" value="PKS_KR"/>
    <property type="match status" value="1"/>
</dbReference>
<dbReference type="InterPro" id="IPR020904">
    <property type="entry name" value="Sc_DH/Rdtase_CS"/>
</dbReference>
<evidence type="ECO:0000313" key="4">
    <source>
        <dbReference type="Proteomes" id="UP000324738"/>
    </source>
</evidence>
<accession>A0A5B0DRK2</accession>
<comment type="similarity">
    <text evidence="1">Belongs to the short-chain dehydrogenases/reductases (SDR) family.</text>
</comment>
<dbReference type="PANTHER" id="PTHR42760:SF135">
    <property type="entry name" value="BLL7886 PROTEIN"/>
    <property type="match status" value="1"/>
</dbReference>
<dbReference type="RefSeq" id="WP_149300710.1">
    <property type="nucleotide sequence ID" value="NZ_VTWH01000003.1"/>
</dbReference>
<dbReference type="InterPro" id="IPR002347">
    <property type="entry name" value="SDR_fam"/>
</dbReference>
<reference evidence="3 4" key="1">
    <citation type="submission" date="2019-08" db="EMBL/GenBank/DDBJ databases">
        <title>Aureimonas fodiniaquatilis sp. nov., isolated from a coal mine wastewater.</title>
        <authorList>
            <person name="Kim W."/>
        </authorList>
    </citation>
    <scope>NUCLEOTIDE SEQUENCE [LARGE SCALE GENOMIC DNA]</scope>
    <source>
        <strain evidence="3 4">CAU 1482</strain>
    </source>
</reference>
<gene>
    <name evidence="3" type="ORF">FPY71_12820</name>
</gene>
<feature type="domain" description="Ketoreductase" evidence="2">
    <location>
        <begin position="8"/>
        <end position="187"/>
    </location>
</feature>
<dbReference type="SUPFAM" id="SSF51735">
    <property type="entry name" value="NAD(P)-binding Rossmann-fold domains"/>
    <property type="match status" value="1"/>
</dbReference>
<dbReference type="InterPro" id="IPR036291">
    <property type="entry name" value="NAD(P)-bd_dom_sf"/>
</dbReference>
<dbReference type="GO" id="GO:0016616">
    <property type="term" value="F:oxidoreductase activity, acting on the CH-OH group of donors, NAD or NADP as acceptor"/>
    <property type="evidence" value="ECO:0007669"/>
    <property type="project" value="TreeGrafter"/>
</dbReference>
<organism evidence="3 4">
    <name type="scientific">Aureimonas fodinaquatilis</name>
    <dbReference type="NCBI Taxonomy" id="2565783"/>
    <lineage>
        <taxon>Bacteria</taxon>
        <taxon>Pseudomonadati</taxon>
        <taxon>Pseudomonadota</taxon>
        <taxon>Alphaproteobacteria</taxon>
        <taxon>Hyphomicrobiales</taxon>
        <taxon>Aurantimonadaceae</taxon>
        <taxon>Aureimonas</taxon>
    </lineage>
</organism>
<sequence>MAGLLQGRLALITGAGRGLGSAIAQGMAEAGARVILADLNGADVETQAETLRKAGLDARGVALDVTDRAALAEHAARLMADEGGLDVLVNNAGVAGRASFDDPAVAEVWDRVIAVNLEGTFNASQALTPALIARKGNVVHLSSVAGFVAGGSTAGYVVSKGAVRSLTQVMARDLAQHGVRVNAVAPGIMMSQMAVAQLNRPGGADWFLNRVPMKRIGETREIVDPVIFLASDMASFITGTVLPVDGGFLAA</sequence>
<keyword evidence="4" id="KW-1185">Reference proteome</keyword>
<dbReference type="PRINTS" id="PR00080">
    <property type="entry name" value="SDRFAMILY"/>
</dbReference>
<evidence type="ECO:0000259" key="2">
    <source>
        <dbReference type="SMART" id="SM00822"/>
    </source>
</evidence>
<evidence type="ECO:0000313" key="3">
    <source>
        <dbReference type="EMBL" id="KAA0969424.1"/>
    </source>
</evidence>
<dbReference type="GO" id="GO:0030497">
    <property type="term" value="P:fatty acid elongation"/>
    <property type="evidence" value="ECO:0007669"/>
    <property type="project" value="TreeGrafter"/>
</dbReference>
<dbReference type="Pfam" id="PF13561">
    <property type="entry name" value="adh_short_C2"/>
    <property type="match status" value="1"/>
</dbReference>
<dbReference type="PRINTS" id="PR00081">
    <property type="entry name" value="GDHRDH"/>
</dbReference>
<dbReference type="CDD" id="cd05233">
    <property type="entry name" value="SDR_c"/>
    <property type="match status" value="1"/>
</dbReference>
<evidence type="ECO:0000256" key="1">
    <source>
        <dbReference type="ARBA" id="ARBA00006484"/>
    </source>
</evidence>
<dbReference type="OrthoDB" id="9803333at2"/>
<dbReference type="PANTHER" id="PTHR42760">
    <property type="entry name" value="SHORT-CHAIN DEHYDROGENASES/REDUCTASES FAMILY MEMBER"/>
    <property type="match status" value="1"/>
</dbReference>
<dbReference type="Proteomes" id="UP000324738">
    <property type="component" value="Unassembled WGS sequence"/>
</dbReference>
<proteinExistence type="inferred from homology"/>
<protein>
    <submittedName>
        <fullName evidence="3">SDR family oxidoreductase</fullName>
    </submittedName>
</protein>
<dbReference type="PROSITE" id="PS00061">
    <property type="entry name" value="ADH_SHORT"/>
    <property type="match status" value="1"/>
</dbReference>
<dbReference type="EMBL" id="VTWH01000003">
    <property type="protein sequence ID" value="KAA0969424.1"/>
    <property type="molecule type" value="Genomic_DNA"/>
</dbReference>
<dbReference type="Gene3D" id="3.40.50.720">
    <property type="entry name" value="NAD(P)-binding Rossmann-like Domain"/>
    <property type="match status" value="1"/>
</dbReference>